<evidence type="ECO:0000256" key="5">
    <source>
        <dbReference type="ARBA" id="ARBA00023002"/>
    </source>
</evidence>
<dbReference type="EC" id="1.2.7.5" evidence="10"/>
<comment type="similarity">
    <text evidence="2">Belongs to the AOR/FOR family.</text>
</comment>
<evidence type="ECO:0000256" key="4">
    <source>
        <dbReference type="ARBA" id="ARBA00022723"/>
    </source>
</evidence>
<evidence type="ECO:0000256" key="6">
    <source>
        <dbReference type="ARBA" id="ARBA00023004"/>
    </source>
</evidence>
<keyword evidence="5 10" id="KW-0560">Oxidoreductase</keyword>
<evidence type="ECO:0000313" key="10">
    <source>
        <dbReference type="EMBL" id="CAD6494017.1"/>
    </source>
</evidence>
<gene>
    <name evidence="10" type="primary">aor_1</name>
    <name evidence="10" type="ORF">EMLJLAPB_00684</name>
</gene>
<comment type="caution">
    <text evidence="10">The sequence shown here is derived from an EMBL/GenBank/DDBJ whole genome shotgun (WGS) entry which is preliminary data.</text>
</comment>
<accession>A0A811THQ7</accession>
<dbReference type="InterPro" id="IPR036503">
    <property type="entry name" value="Ald_Fedxn_OxRdtase_N_sf"/>
</dbReference>
<dbReference type="SUPFAM" id="SSF48310">
    <property type="entry name" value="Aldehyde ferredoxin oxidoreductase, C-terminal domains"/>
    <property type="match status" value="1"/>
</dbReference>
<dbReference type="SMART" id="SM00790">
    <property type="entry name" value="AFOR_N"/>
    <property type="match status" value="1"/>
</dbReference>
<dbReference type="InterPro" id="IPR036021">
    <property type="entry name" value="Tungsten_al_ferr_oxy-like_C"/>
</dbReference>
<dbReference type="Gene3D" id="3.60.9.10">
    <property type="entry name" value="Aldehyde ferredoxin oxidoreductase, N-terminal domain"/>
    <property type="match status" value="1"/>
</dbReference>
<evidence type="ECO:0000256" key="7">
    <source>
        <dbReference type="ARBA" id="ARBA00023014"/>
    </source>
</evidence>
<dbReference type="Proteomes" id="UP000634805">
    <property type="component" value="Unassembled WGS sequence"/>
</dbReference>
<dbReference type="SUPFAM" id="SSF56228">
    <property type="entry name" value="Aldehyde ferredoxin oxidoreductase, N-terminal domain"/>
    <property type="match status" value="1"/>
</dbReference>
<proteinExistence type="inferred from homology"/>
<evidence type="ECO:0000256" key="2">
    <source>
        <dbReference type="ARBA" id="ARBA00011032"/>
    </source>
</evidence>
<dbReference type="InterPro" id="IPR013983">
    <property type="entry name" value="Ald_Fedxn_OxRdtase_N"/>
</dbReference>
<dbReference type="GO" id="GO:0033726">
    <property type="term" value="F:aldehyde ferredoxin oxidoreductase activity"/>
    <property type="evidence" value="ECO:0007669"/>
    <property type="project" value="UniProtKB-EC"/>
</dbReference>
<dbReference type="Pfam" id="PF01314">
    <property type="entry name" value="AFOR_C"/>
    <property type="match status" value="1"/>
</dbReference>
<evidence type="ECO:0000256" key="3">
    <source>
        <dbReference type="ARBA" id="ARBA00022485"/>
    </source>
</evidence>
<keyword evidence="6" id="KW-0408">Iron</keyword>
<dbReference type="GO" id="GO:0009055">
    <property type="term" value="F:electron transfer activity"/>
    <property type="evidence" value="ECO:0007669"/>
    <property type="project" value="InterPro"/>
</dbReference>
<dbReference type="PANTHER" id="PTHR30038">
    <property type="entry name" value="ALDEHYDE FERREDOXIN OXIDOREDUCTASE"/>
    <property type="match status" value="1"/>
</dbReference>
<keyword evidence="3" id="KW-0004">4Fe-4S</keyword>
<dbReference type="Gene3D" id="1.10.569.10">
    <property type="entry name" value="Aldehyde Ferredoxin Oxidoreductase Protein, subunit A, domain 2"/>
    <property type="match status" value="1"/>
</dbReference>
<feature type="domain" description="Aldehyde ferredoxin oxidoreductase N-terminal" evidence="9">
    <location>
        <begin position="14"/>
        <end position="226"/>
    </location>
</feature>
<dbReference type="Pfam" id="PF02730">
    <property type="entry name" value="AFOR_N"/>
    <property type="match status" value="1"/>
</dbReference>
<reference evidence="10" key="1">
    <citation type="submission" date="2020-10" db="EMBL/GenBank/DDBJ databases">
        <authorList>
            <person name="Hahn C.J."/>
            <person name="Laso-Perez R."/>
            <person name="Vulcano F."/>
            <person name="Vaziourakis K.-M."/>
            <person name="Stokke R."/>
            <person name="Steen I.H."/>
            <person name="Teske A."/>
            <person name="Boetius A."/>
            <person name="Liebeke M."/>
            <person name="Amann R."/>
            <person name="Knittel K."/>
        </authorList>
    </citation>
    <scope>NUCLEOTIDE SEQUENCE</scope>
    <source>
        <strain evidence="10">Gfbio:e3339647-f889-4370-9287-4fb5cb688e4c:AG392D22_GoMArc1</strain>
    </source>
</reference>
<name>A0A811THQ7_9EURY</name>
<evidence type="ECO:0000256" key="8">
    <source>
        <dbReference type="ARBA" id="ARBA00049934"/>
    </source>
</evidence>
<dbReference type="InterPro" id="IPR013985">
    <property type="entry name" value="Ald_Fedxn_OxRdtase_dom3"/>
</dbReference>
<dbReference type="GO" id="GO:0051539">
    <property type="term" value="F:4 iron, 4 sulfur cluster binding"/>
    <property type="evidence" value="ECO:0007669"/>
    <property type="project" value="UniProtKB-KW"/>
</dbReference>
<dbReference type="InterPro" id="IPR001203">
    <property type="entry name" value="OxRdtase_Ald_Fedxn_C"/>
</dbReference>
<sequence>MSSIMGKTKKMSSIMGKTLHVDLTKGKITEGKGIEEKLWKQYIGGRGLGEKLIWDHIGKPPYSTPDEARKFALTPENRYVIMTGPLTGTPVPTSGRFAVAFISPLSGTTSACIAGSRFGMLTKRAGYDAIIIDGKAENPCYLYITDETQEIHDASDLWGKITYETNDILLEKHGKRACVACIGPAGEMCAPIANIAHNKDSFAGRTGAGAVWGSKNLKAVVVNGKQKIGIAKPEEFKEVNRKVAALIKEKPTTGEYLHTRGTIVLMHVENMHGTLGVKNFSETGNLSYEDCNKISGETFWNNHLFDRAPCYGCPIGCHRQLYINGKFLPQAEYELTWGFGTNVGNLDPYIVTKAGELCGRYGIDGISAGNILGYAMESTVKGAHDFGITWGDKEGILRVVEEMGKGVGVGAELQMGVKRCAEKYPETADYAMHVKGNELPAYDPRTMAGVDLGYATSPRGADHMKSYMVGCNTLGTQITPKELLERTILNKDKITFTIGMQHESVFYDSAVLCLFLALTPVGVEDTASLLSTATGMDMSTSELITSEERIFNGERLWNTASGFTADDDSIPKRFTTEQTPYGGSKGTLSRLKKAKKMFYEERGWGKDGVPEPWLTKYLDLDEMRKTLGV</sequence>
<comment type="cofactor">
    <cofactor evidence="8">
        <name>tungstopterin</name>
        <dbReference type="ChEBI" id="CHEBI:30402"/>
    </cofactor>
</comment>
<evidence type="ECO:0000256" key="1">
    <source>
        <dbReference type="ARBA" id="ARBA00001966"/>
    </source>
</evidence>
<dbReference type="InterPro" id="IPR051919">
    <property type="entry name" value="W-dependent_AOR"/>
</dbReference>
<dbReference type="InterPro" id="IPR013984">
    <property type="entry name" value="Ald_Fedxn_OxRdtase_dom2"/>
</dbReference>
<organism evidence="10 11">
    <name type="scientific">Candidatus Argoarchaeum ethanivorans</name>
    <dbReference type="NCBI Taxonomy" id="2608793"/>
    <lineage>
        <taxon>Archaea</taxon>
        <taxon>Methanobacteriati</taxon>
        <taxon>Methanobacteriota</taxon>
        <taxon>Stenosarchaea group</taxon>
        <taxon>Methanomicrobia</taxon>
        <taxon>Methanosarcinales</taxon>
        <taxon>Methanosarcinales incertae sedis</taxon>
        <taxon>GOM Arc I cluster</taxon>
        <taxon>Candidatus Argoarchaeum</taxon>
    </lineage>
</organism>
<dbReference type="PANTHER" id="PTHR30038:SF7">
    <property type="entry name" value="TUNGSTEN-CONTAINING GLYCERALDEHYDE-3-PHOSPHATE:FERREDOXIN OXIDOREDUCTASE"/>
    <property type="match status" value="1"/>
</dbReference>
<dbReference type="Gene3D" id="1.10.599.10">
    <property type="entry name" value="Aldehyde Ferredoxin Oxidoreductase Protein, subunit A, domain 3"/>
    <property type="match status" value="1"/>
</dbReference>
<dbReference type="GO" id="GO:0046872">
    <property type="term" value="F:metal ion binding"/>
    <property type="evidence" value="ECO:0007669"/>
    <property type="project" value="UniProtKB-KW"/>
</dbReference>
<evidence type="ECO:0000313" key="11">
    <source>
        <dbReference type="Proteomes" id="UP000634805"/>
    </source>
</evidence>
<protein>
    <submittedName>
        <fullName evidence="10">Tungsten-containing aldehyde ferredoxin oxidoreductase</fullName>
        <ecNumber evidence="10">1.2.7.5</ecNumber>
    </submittedName>
</protein>
<comment type="cofactor">
    <cofactor evidence="1">
        <name>[4Fe-4S] cluster</name>
        <dbReference type="ChEBI" id="CHEBI:49883"/>
    </cofactor>
</comment>
<evidence type="ECO:0000259" key="9">
    <source>
        <dbReference type="SMART" id="SM00790"/>
    </source>
</evidence>
<dbReference type="AlphaFoldDB" id="A0A811THQ7"/>
<keyword evidence="4" id="KW-0479">Metal-binding</keyword>
<dbReference type="EMBL" id="CAJHIS010000017">
    <property type="protein sequence ID" value="CAD6494017.1"/>
    <property type="molecule type" value="Genomic_DNA"/>
</dbReference>
<keyword evidence="7" id="KW-0411">Iron-sulfur</keyword>